<evidence type="ECO:0000256" key="8">
    <source>
        <dbReference type="ARBA" id="ARBA00023065"/>
    </source>
</evidence>
<sequence length="242" mass="26985">MVFLFSICIIVINFLFSLYFATWVLSKDEGPPAMAQLSYANYNGAEGFFRTQYGIISKKSLLLALVILCIYFFHYTTPHQEYSGIRRATSAHIIVVAFLLEALCSSVAGYVGMWVSVPANIRVSSAARRWATKTLWGIHEDDSRNPTVVADLVGDNVVHSFDLVIALVGNISIKSTRDSVMKDPIEDFVKILQRSYSITILLAVLTIGMFTCWLPYTDQAPSPCFEFVLCGFVDILAAHIFV</sequence>
<protein>
    <recommendedName>
        <fullName evidence="2">H(+)-exporting diphosphatase</fullName>
        <ecNumber evidence="2">7.1.3.1</ecNumber>
    </recommendedName>
</protein>
<accession>A0AAD3S789</accession>
<keyword evidence="7 10" id="KW-1133">Transmembrane helix</keyword>
<dbReference type="Pfam" id="PF03030">
    <property type="entry name" value="H_PPase"/>
    <property type="match status" value="1"/>
</dbReference>
<evidence type="ECO:0000256" key="7">
    <source>
        <dbReference type="ARBA" id="ARBA00022989"/>
    </source>
</evidence>
<dbReference type="GO" id="GO:0016020">
    <property type="term" value="C:membrane"/>
    <property type="evidence" value="ECO:0007669"/>
    <property type="project" value="InterPro"/>
</dbReference>
<evidence type="ECO:0000256" key="10">
    <source>
        <dbReference type="SAM" id="Phobius"/>
    </source>
</evidence>
<dbReference type="PANTHER" id="PTHR31998">
    <property type="entry name" value="K(+)-INSENSITIVE PYROPHOSPHATE-ENERGIZED PROTON PUMP"/>
    <property type="match status" value="1"/>
</dbReference>
<evidence type="ECO:0000256" key="2">
    <source>
        <dbReference type="ARBA" id="ARBA00013242"/>
    </source>
</evidence>
<evidence type="ECO:0000256" key="4">
    <source>
        <dbReference type="ARBA" id="ARBA00022692"/>
    </source>
</evidence>
<dbReference type="GO" id="GO:0012505">
    <property type="term" value="C:endomembrane system"/>
    <property type="evidence" value="ECO:0007669"/>
    <property type="project" value="UniProtKB-SubCell"/>
</dbReference>
<keyword evidence="3" id="KW-0813">Transport</keyword>
<keyword evidence="5" id="KW-0460">Magnesium</keyword>
<dbReference type="EMBL" id="BSYO01000005">
    <property type="protein sequence ID" value="GMH05357.1"/>
    <property type="molecule type" value="Genomic_DNA"/>
</dbReference>
<keyword evidence="12" id="KW-1185">Reference proteome</keyword>
<dbReference type="EC" id="7.1.3.1" evidence="2"/>
<dbReference type="InterPro" id="IPR004131">
    <property type="entry name" value="PPase-energised_H-pump"/>
</dbReference>
<keyword evidence="8" id="KW-0406">Ion transport</keyword>
<feature type="transmembrane region" description="Helical" evidence="10">
    <location>
        <begin position="6"/>
        <end position="25"/>
    </location>
</feature>
<evidence type="ECO:0000256" key="5">
    <source>
        <dbReference type="ARBA" id="ARBA00022842"/>
    </source>
</evidence>
<dbReference type="Proteomes" id="UP001279734">
    <property type="component" value="Unassembled WGS sequence"/>
</dbReference>
<gene>
    <name evidence="11" type="ORF">Nepgr_007197</name>
</gene>
<keyword evidence="6" id="KW-1278">Translocase</keyword>
<evidence type="ECO:0000256" key="6">
    <source>
        <dbReference type="ARBA" id="ARBA00022967"/>
    </source>
</evidence>
<keyword evidence="9 10" id="KW-0472">Membrane</keyword>
<name>A0AAD3S789_NEPGR</name>
<evidence type="ECO:0000256" key="9">
    <source>
        <dbReference type="ARBA" id="ARBA00023136"/>
    </source>
</evidence>
<evidence type="ECO:0000313" key="11">
    <source>
        <dbReference type="EMBL" id="GMH05357.1"/>
    </source>
</evidence>
<dbReference type="GO" id="GO:0004427">
    <property type="term" value="F:inorganic diphosphate phosphatase activity"/>
    <property type="evidence" value="ECO:0007669"/>
    <property type="project" value="InterPro"/>
</dbReference>
<reference evidence="11" key="1">
    <citation type="submission" date="2023-05" db="EMBL/GenBank/DDBJ databases">
        <title>Nepenthes gracilis genome sequencing.</title>
        <authorList>
            <person name="Fukushima K."/>
        </authorList>
    </citation>
    <scope>NUCLEOTIDE SEQUENCE</scope>
    <source>
        <strain evidence="11">SING2019-196</strain>
    </source>
</reference>
<dbReference type="GO" id="GO:0009678">
    <property type="term" value="F:diphosphate hydrolysis-driven proton transmembrane transporter activity"/>
    <property type="evidence" value="ECO:0007669"/>
    <property type="project" value="UniProtKB-EC"/>
</dbReference>
<comment type="subcellular location">
    <subcellularLocation>
        <location evidence="1">Endomembrane system</location>
        <topology evidence="1">Multi-pass membrane protein</topology>
    </subcellularLocation>
</comment>
<feature type="transmembrane region" description="Helical" evidence="10">
    <location>
        <begin position="60"/>
        <end position="77"/>
    </location>
</feature>
<keyword evidence="4 10" id="KW-0812">Transmembrane</keyword>
<feature type="transmembrane region" description="Helical" evidence="10">
    <location>
        <begin position="196"/>
        <end position="216"/>
    </location>
</feature>
<evidence type="ECO:0000313" key="12">
    <source>
        <dbReference type="Proteomes" id="UP001279734"/>
    </source>
</evidence>
<evidence type="ECO:0000256" key="3">
    <source>
        <dbReference type="ARBA" id="ARBA00022448"/>
    </source>
</evidence>
<evidence type="ECO:0000256" key="1">
    <source>
        <dbReference type="ARBA" id="ARBA00004127"/>
    </source>
</evidence>
<dbReference type="AlphaFoldDB" id="A0AAD3S789"/>
<comment type="caution">
    <text evidence="11">The sequence shown here is derived from an EMBL/GenBank/DDBJ whole genome shotgun (WGS) entry which is preliminary data.</text>
</comment>
<feature type="transmembrane region" description="Helical" evidence="10">
    <location>
        <begin position="89"/>
        <end position="115"/>
    </location>
</feature>
<proteinExistence type="predicted"/>
<organism evidence="11 12">
    <name type="scientific">Nepenthes gracilis</name>
    <name type="common">Slender pitcher plant</name>
    <dbReference type="NCBI Taxonomy" id="150966"/>
    <lineage>
        <taxon>Eukaryota</taxon>
        <taxon>Viridiplantae</taxon>
        <taxon>Streptophyta</taxon>
        <taxon>Embryophyta</taxon>
        <taxon>Tracheophyta</taxon>
        <taxon>Spermatophyta</taxon>
        <taxon>Magnoliopsida</taxon>
        <taxon>eudicotyledons</taxon>
        <taxon>Gunneridae</taxon>
        <taxon>Pentapetalae</taxon>
        <taxon>Caryophyllales</taxon>
        <taxon>Nepenthaceae</taxon>
        <taxon>Nepenthes</taxon>
    </lineage>
</organism>